<evidence type="ECO:0000313" key="3">
    <source>
        <dbReference type="Proteomes" id="UP000185192"/>
    </source>
</evidence>
<dbReference type="AlphaFoldDB" id="A0A1N6HS85"/>
<dbReference type="STRING" id="1123272.SAMN02745824_3435"/>
<gene>
    <name evidence="2" type="ORF">SAMN02745824_3435</name>
</gene>
<evidence type="ECO:0000313" key="2">
    <source>
        <dbReference type="EMBL" id="SIO22718.1"/>
    </source>
</evidence>
<reference evidence="3" key="1">
    <citation type="submission" date="2016-11" db="EMBL/GenBank/DDBJ databases">
        <authorList>
            <person name="Varghese N."/>
            <person name="Submissions S."/>
        </authorList>
    </citation>
    <scope>NUCLEOTIDE SEQUENCE [LARGE SCALE GENOMIC DNA]</scope>
    <source>
        <strain evidence="3">DSM 22363</strain>
    </source>
</reference>
<keyword evidence="3" id="KW-1185">Reference proteome</keyword>
<evidence type="ECO:0000259" key="1">
    <source>
        <dbReference type="Pfam" id="PF04575"/>
    </source>
</evidence>
<dbReference type="Gene3D" id="1.25.40.10">
    <property type="entry name" value="Tetratricopeptide repeat domain"/>
    <property type="match status" value="1"/>
</dbReference>
<dbReference type="Pfam" id="PF14559">
    <property type="entry name" value="TPR_19"/>
    <property type="match status" value="1"/>
</dbReference>
<dbReference type="Pfam" id="PF04575">
    <property type="entry name" value="SlipAM"/>
    <property type="match status" value="1"/>
</dbReference>
<protein>
    <recommendedName>
        <fullName evidence="1">Surface lipoprotein assembly modifier C-terminal domain-containing protein</fullName>
    </recommendedName>
</protein>
<accession>A0A1N6HS85</accession>
<feature type="domain" description="Surface lipoprotein assembly modifier C-terminal" evidence="1">
    <location>
        <begin position="180"/>
        <end position="459"/>
    </location>
</feature>
<dbReference type="SUPFAM" id="SSF48452">
    <property type="entry name" value="TPR-like"/>
    <property type="match status" value="1"/>
</dbReference>
<dbReference type="InterPro" id="IPR007655">
    <property type="entry name" value="Slam_C"/>
</dbReference>
<sequence length="459" mass="50469">MRTIPLWNNLISGLHIVVVNWVLCCAEPVAAHNSPDAEVAADSLDRQTVNLSPGQLFAFAEAARIRQEFDAAEKAYRALASNPDLEIRTEARFRLALMLAAQSRETAAAVLLRQILDEKPHAVRVRLELASILIRLGDSAGADRELRKAQADGLPDNIARLVDIYATALRSLKPYGASIEIALVPDTNINRATRSSTLDTIIARFDLSEDARAKSGIGLSTRGQAYFRLPLSSQSNILFRVSGDGDFYQQSQFNDISLGVRVGPEIRSGKDQIRPSVGFSYRWFGGDPFVDSVSAAINFRHPMGPKAQSNLDLSISINNNRINDLQDGEVYAASVSYEQSLSAKLGIGFSAGGVRQSLRDPGFASTSGTINAYAYREIGRATVVGSVGYSRLEADRRLFLFPRRRVDNQYSASLSGSFRHLTFRGFVPIVRVSYELNESTVGIYDFDRFATEIGFTRAF</sequence>
<dbReference type="EMBL" id="FSQW01000002">
    <property type="protein sequence ID" value="SIO22718.1"/>
    <property type="molecule type" value="Genomic_DNA"/>
</dbReference>
<dbReference type="Proteomes" id="UP000185192">
    <property type="component" value="Unassembled WGS sequence"/>
</dbReference>
<organism evidence="2 3">
    <name type="scientific">Parasphingorhabdus marina DSM 22363</name>
    <dbReference type="NCBI Taxonomy" id="1123272"/>
    <lineage>
        <taxon>Bacteria</taxon>
        <taxon>Pseudomonadati</taxon>
        <taxon>Pseudomonadota</taxon>
        <taxon>Alphaproteobacteria</taxon>
        <taxon>Sphingomonadales</taxon>
        <taxon>Sphingomonadaceae</taxon>
        <taxon>Parasphingorhabdus</taxon>
    </lineage>
</organism>
<proteinExistence type="predicted"/>
<name>A0A1N6HS85_9SPHN</name>
<dbReference type="InterPro" id="IPR011990">
    <property type="entry name" value="TPR-like_helical_dom_sf"/>
</dbReference>